<name>A0A5N5QE22_9AGAM</name>
<comment type="caution">
    <text evidence="3">The sequence shown here is derived from an EMBL/GenBank/DDBJ whole genome shotgun (WGS) entry which is preliminary data.</text>
</comment>
<dbReference type="AlphaFoldDB" id="A0A5N5QE22"/>
<organism evidence="3 4">
    <name type="scientific">Ceratobasidium theobromae</name>
    <dbReference type="NCBI Taxonomy" id="1582974"/>
    <lineage>
        <taxon>Eukaryota</taxon>
        <taxon>Fungi</taxon>
        <taxon>Dikarya</taxon>
        <taxon>Basidiomycota</taxon>
        <taxon>Agaricomycotina</taxon>
        <taxon>Agaricomycetes</taxon>
        <taxon>Cantharellales</taxon>
        <taxon>Ceratobasidiaceae</taxon>
        <taxon>Ceratobasidium</taxon>
    </lineage>
</organism>
<reference evidence="3 4" key="1">
    <citation type="journal article" date="2019" name="Fungal Biol. Biotechnol.">
        <title>Draft genome sequence of fastidious pathogen Ceratobasidium theobromae, which causes vascular-streak dieback in Theobroma cacao.</title>
        <authorList>
            <person name="Ali S.S."/>
            <person name="Asman A."/>
            <person name="Shao J."/>
            <person name="Firmansyah A.P."/>
            <person name="Susilo A.W."/>
            <person name="Rosmana A."/>
            <person name="McMahon P."/>
            <person name="Junaid M."/>
            <person name="Guest D."/>
            <person name="Kheng T.Y."/>
            <person name="Meinhardt L.W."/>
            <person name="Bailey B.A."/>
        </authorList>
    </citation>
    <scope>NUCLEOTIDE SEQUENCE [LARGE SCALE GENOMIC DNA]</scope>
    <source>
        <strain evidence="3 4">CT2</strain>
    </source>
</reference>
<keyword evidence="4" id="KW-1185">Reference proteome</keyword>
<keyword evidence="1" id="KW-0175">Coiled coil</keyword>
<evidence type="ECO:0000313" key="4">
    <source>
        <dbReference type="Proteomes" id="UP000383932"/>
    </source>
</evidence>
<protein>
    <submittedName>
        <fullName evidence="3">Uncharacterized protein</fullName>
    </submittedName>
</protein>
<evidence type="ECO:0000256" key="2">
    <source>
        <dbReference type="SAM" id="MobiDB-lite"/>
    </source>
</evidence>
<proteinExistence type="predicted"/>
<feature type="region of interest" description="Disordered" evidence="2">
    <location>
        <begin position="115"/>
        <end position="160"/>
    </location>
</feature>
<accession>A0A5N5QE22</accession>
<feature type="coiled-coil region" evidence="1">
    <location>
        <begin position="10"/>
        <end position="44"/>
    </location>
</feature>
<evidence type="ECO:0000256" key="1">
    <source>
        <dbReference type="SAM" id="Coils"/>
    </source>
</evidence>
<sequence length="183" mass="20177">MPTDINNSLLSEMVARTEKQKNDMERIEAQTELLRETIRQLESSMNRNTNVLLTRDTERSRVLTNLEGSVEEVNQRLVGVEGTLAAIQEQLQILVRVIAPAAHIPVTPAPVVPGSTYNNSLPPSPGHPQQPEIAPPTDPAECARAAPADSTIDSDDSGSITFRHDYRLSIDTWETTFAGPRLR</sequence>
<gene>
    <name evidence="3" type="ORF">CTheo_6848</name>
</gene>
<dbReference type="Proteomes" id="UP000383932">
    <property type="component" value="Unassembled WGS sequence"/>
</dbReference>
<feature type="compositionally biased region" description="Pro residues" evidence="2">
    <location>
        <begin position="122"/>
        <end position="138"/>
    </location>
</feature>
<dbReference type="EMBL" id="SSOP01000237">
    <property type="protein sequence ID" value="KAB5589711.1"/>
    <property type="molecule type" value="Genomic_DNA"/>
</dbReference>
<evidence type="ECO:0000313" key="3">
    <source>
        <dbReference type="EMBL" id="KAB5589711.1"/>
    </source>
</evidence>